<dbReference type="AlphaFoldDB" id="A0A370HP21"/>
<dbReference type="InterPro" id="IPR047721">
    <property type="entry name" value="DrmB"/>
</dbReference>
<dbReference type="Proteomes" id="UP000254869">
    <property type="component" value="Unassembled WGS sequence"/>
</dbReference>
<dbReference type="STRING" id="1210086.GCA_001613105_07680"/>
<dbReference type="RefSeq" id="WP_068008822.1">
    <property type="nucleotide sequence ID" value="NZ_QQBC01000016.1"/>
</dbReference>
<evidence type="ECO:0000313" key="3">
    <source>
        <dbReference type="Proteomes" id="UP000254869"/>
    </source>
</evidence>
<evidence type="ECO:0000313" key="2">
    <source>
        <dbReference type="EMBL" id="RDI60279.1"/>
    </source>
</evidence>
<dbReference type="NCBIfam" id="NF038324">
    <property type="entry name" value="DrmB_fam"/>
    <property type="match status" value="1"/>
</dbReference>
<organism evidence="2 3">
    <name type="scientific">Nocardia pseudobrasiliensis</name>
    <dbReference type="NCBI Taxonomy" id="45979"/>
    <lineage>
        <taxon>Bacteria</taxon>
        <taxon>Bacillati</taxon>
        <taxon>Actinomycetota</taxon>
        <taxon>Actinomycetes</taxon>
        <taxon>Mycobacteriales</taxon>
        <taxon>Nocardiaceae</taxon>
        <taxon>Nocardia</taxon>
    </lineage>
</organism>
<name>A0A370HP21_9NOCA</name>
<protein>
    <submittedName>
        <fullName evidence="2">Uncharacterized protein DUF1998</fullName>
    </submittedName>
</protein>
<evidence type="ECO:0000259" key="1">
    <source>
        <dbReference type="Pfam" id="PF09369"/>
    </source>
</evidence>
<keyword evidence="3" id="KW-1185">Reference proteome</keyword>
<feature type="domain" description="MrfA-like Zn-binding" evidence="1">
    <location>
        <begin position="483"/>
        <end position="584"/>
    </location>
</feature>
<gene>
    <name evidence="2" type="ORF">DFR76_11611</name>
</gene>
<dbReference type="EMBL" id="QQBC01000016">
    <property type="protein sequence ID" value="RDI60279.1"/>
    <property type="molecule type" value="Genomic_DNA"/>
</dbReference>
<sequence>MRKPIARQASTPSRIGNIRPSHLVTTAGIGAVVDLPSMSVVVRGTDSWSAIWQEALHEPRLLDEVRHVLGDQVQALKTAPWDPLADDDPWTRIGVPVAPFPGWVRCPACFRLGPLHGSGQFEVVHRWGRRPDLAKIVHSGCAKQGNRPNSKKRACVPARFLVACADGHLDDFPYREFVHAHSTKGPCAITNLHMRDSASTLQPIVTITCECGASANIQLASGQAGSANLPTCRGRHPHLQTFETCGNPLRMIVLGASNLWFSVTASALHLPQAGGIEEIVAAQWSLVGKIPKEILSQIVDGMDELRSLRDVPIDQLWQVVETRRALGDSASNGETDLLDAEWKLLSRPTTEKQDEDFRAVPNTEVPQGYSGLLDQVVRVSRLREIQALIGFTRLQAPEHRDLRPRNLVRLRNGPAKWVPAVEKRGEGIFLELDEPRLRQWESRAEDHPRIAALRAAYHAWRASLGEPPIPTPPIARKVLLHTLSHLLIRQVSLECGYSSASIRERLYLGRLSAPTAGLLLSTAASDSEGTLGGLVSVGETKNLKRLLDGAMREALRCSSDPLCSEHVPTPESPALHLAACHACLFVSETSCEMNNRWLDRGVLVDLSKDGLVFPL</sequence>
<dbReference type="InterPro" id="IPR018973">
    <property type="entry name" value="MZB"/>
</dbReference>
<proteinExistence type="predicted"/>
<reference evidence="2 3" key="1">
    <citation type="submission" date="2018-07" db="EMBL/GenBank/DDBJ databases">
        <title>Genomic Encyclopedia of Type Strains, Phase IV (KMG-IV): sequencing the most valuable type-strain genomes for metagenomic binning, comparative biology and taxonomic classification.</title>
        <authorList>
            <person name="Goeker M."/>
        </authorList>
    </citation>
    <scope>NUCLEOTIDE SEQUENCE [LARGE SCALE GENOMIC DNA]</scope>
    <source>
        <strain evidence="2 3">DSM 44290</strain>
    </source>
</reference>
<dbReference type="Pfam" id="PF09369">
    <property type="entry name" value="MZB"/>
    <property type="match status" value="1"/>
</dbReference>
<accession>A0A370HP21</accession>
<comment type="caution">
    <text evidence="2">The sequence shown here is derived from an EMBL/GenBank/DDBJ whole genome shotgun (WGS) entry which is preliminary data.</text>
</comment>